<dbReference type="AlphaFoldDB" id="A0A521D827"/>
<accession>A0A521D827</accession>
<dbReference type="Proteomes" id="UP000317557">
    <property type="component" value="Unassembled WGS sequence"/>
</dbReference>
<organism evidence="1 2">
    <name type="scientific">Gracilimonas mengyeensis</name>
    <dbReference type="NCBI Taxonomy" id="1302730"/>
    <lineage>
        <taxon>Bacteria</taxon>
        <taxon>Pseudomonadati</taxon>
        <taxon>Balneolota</taxon>
        <taxon>Balneolia</taxon>
        <taxon>Balneolales</taxon>
        <taxon>Balneolaceae</taxon>
        <taxon>Gracilimonas</taxon>
    </lineage>
</organism>
<protein>
    <submittedName>
        <fullName evidence="1">Uncharacterized protein</fullName>
    </submittedName>
</protein>
<keyword evidence="2" id="KW-1185">Reference proteome</keyword>
<evidence type="ECO:0000313" key="1">
    <source>
        <dbReference type="EMBL" id="SMO67772.1"/>
    </source>
</evidence>
<proteinExistence type="predicted"/>
<gene>
    <name evidence="1" type="ORF">SAMN06265219_107193</name>
</gene>
<dbReference type="EMBL" id="FXTP01000007">
    <property type="protein sequence ID" value="SMO67772.1"/>
    <property type="molecule type" value="Genomic_DNA"/>
</dbReference>
<reference evidence="1 2" key="1">
    <citation type="submission" date="2017-05" db="EMBL/GenBank/DDBJ databases">
        <authorList>
            <person name="Varghese N."/>
            <person name="Submissions S."/>
        </authorList>
    </citation>
    <scope>NUCLEOTIDE SEQUENCE [LARGE SCALE GENOMIC DNA]</scope>
    <source>
        <strain evidence="1 2">DSM 21985</strain>
    </source>
</reference>
<evidence type="ECO:0000313" key="2">
    <source>
        <dbReference type="Proteomes" id="UP000317557"/>
    </source>
</evidence>
<name>A0A521D827_9BACT</name>
<sequence>MVQNGKIGISTGEAFLQLNSRWLQDPNPVPSAPFFDIRFFGPAAGQGDAFVTSITTSQIDSR</sequence>